<reference evidence="2" key="4">
    <citation type="submission" date="2019-03" db="UniProtKB">
        <authorList>
            <consortium name="EnsemblPlants"/>
        </authorList>
    </citation>
    <scope>IDENTIFICATION</scope>
</reference>
<reference evidence="2" key="3">
    <citation type="journal article" date="2017" name="Nature">
        <title>Genome sequence of the progenitor of the wheat D genome Aegilops tauschii.</title>
        <authorList>
            <person name="Luo M.C."/>
            <person name="Gu Y.Q."/>
            <person name="Puiu D."/>
            <person name="Wang H."/>
            <person name="Twardziok S.O."/>
            <person name="Deal K.R."/>
            <person name="Huo N."/>
            <person name="Zhu T."/>
            <person name="Wang L."/>
            <person name="Wang Y."/>
            <person name="McGuire P.E."/>
            <person name="Liu S."/>
            <person name="Long H."/>
            <person name="Ramasamy R.K."/>
            <person name="Rodriguez J.C."/>
            <person name="Van S.L."/>
            <person name="Yuan L."/>
            <person name="Wang Z."/>
            <person name="Xia Z."/>
            <person name="Xiao L."/>
            <person name="Anderson O.D."/>
            <person name="Ouyang S."/>
            <person name="Liang Y."/>
            <person name="Zimin A.V."/>
            <person name="Pertea G."/>
            <person name="Qi P."/>
            <person name="Bennetzen J.L."/>
            <person name="Dai X."/>
            <person name="Dawson M.W."/>
            <person name="Muller H.G."/>
            <person name="Kugler K."/>
            <person name="Rivarola-Duarte L."/>
            <person name="Spannagl M."/>
            <person name="Mayer K.F.X."/>
            <person name="Lu F.H."/>
            <person name="Bevan M.W."/>
            <person name="Leroy P."/>
            <person name="Li P."/>
            <person name="You F.M."/>
            <person name="Sun Q."/>
            <person name="Liu Z."/>
            <person name="Lyons E."/>
            <person name="Wicker T."/>
            <person name="Salzberg S.L."/>
            <person name="Devos K.M."/>
            <person name="Dvorak J."/>
        </authorList>
    </citation>
    <scope>NUCLEOTIDE SEQUENCE [LARGE SCALE GENOMIC DNA]</scope>
    <source>
        <strain evidence="2">cv. AL8/78</strain>
    </source>
</reference>
<name>A0A453SGT1_AEGTS</name>
<dbReference type="SUPFAM" id="SSF50249">
    <property type="entry name" value="Nucleic acid-binding proteins"/>
    <property type="match status" value="1"/>
</dbReference>
<dbReference type="InterPro" id="IPR003871">
    <property type="entry name" value="RFA1B/D_OB_1st"/>
</dbReference>
<dbReference type="EnsemblPlants" id="AET7Gv20939700.2">
    <property type="protein sequence ID" value="AET7Gv20939700.2"/>
    <property type="gene ID" value="AET7Gv20939700"/>
</dbReference>
<evidence type="ECO:0000313" key="3">
    <source>
        <dbReference type="Proteomes" id="UP000015105"/>
    </source>
</evidence>
<proteinExistence type="predicted"/>
<dbReference type="AlphaFoldDB" id="A0A453SGT1"/>
<accession>A0A453SGT1</accession>
<sequence length="66" mass="7938">MFANIGNKLVNKFKAEIREDYVYIIKTFKVWEFEKYRPLKNNLKIHFLFGTTVKEVDEGESKRLPL</sequence>
<dbReference type="Proteomes" id="UP000015105">
    <property type="component" value="Chromosome 7D"/>
</dbReference>
<reference evidence="3" key="1">
    <citation type="journal article" date="2014" name="Science">
        <title>Ancient hybridizations among the ancestral genomes of bread wheat.</title>
        <authorList>
            <consortium name="International Wheat Genome Sequencing Consortium,"/>
            <person name="Marcussen T."/>
            <person name="Sandve S.R."/>
            <person name="Heier L."/>
            <person name="Spannagl M."/>
            <person name="Pfeifer M."/>
            <person name="Jakobsen K.S."/>
            <person name="Wulff B.B."/>
            <person name="Steuernagel B."/>
            <person name="Mayer K.F."/>
            <person name="Olsen O.A."/>
        </authorList>
    </citation>
    <scope>NUCLEOTIDE SEQUENCE [LARGE SCALE GENOMIC DNA]</scope>
    <source>
        <strain evidence="3">cv. AL8/78</strain>
    </source>
</reference>
<evidence type="ECO:0000313" key="2">
    <source>
        <dbReference type="EnsemblPlants" id="AET7Gv20939700.2"/>
    </source>
</evidence>
<dbReference type="Gramene" id="AET7Gv20939700.2">
    <property type="protein sequence ID" value="AET7Gv20939700.2"/>
    <property type="gene ID" value="AET7Gv20939700"/>
</dbReference>
<dbReference type="Gene3D" id="2.40.50.140">
    <property type="entry name" value="Nucleic acid-binding proteins"/>
    <property type="match status" value="1"/>
</dbReference>
<reference evidence="2" key="5">
    <citation type="journal article" date="2021" name="G3 (Bethesda)">
        <title>Aegilops tauschii genome assembly Aet v5.0 features greater sequence contiguity and improved annotation.</title>
        <authorList>
            <person name="Wang L."/>
            <person name="Zhu T."/>
            <person name="Rodriguez J.C."/>
            <person name="Deal K.R."/>
            <person name="Dubcovsky J."/>
            <person name="McGuire P.E."/>
            <person name="Lux T."/>
            <person name="Spannagl M."/>
            <person name="Mayer K.F.X."/>
            <person name="Baldrich P."/>
            <person name="Meyers B.C."/>
            <person name="Huo N."/>
            <person name="Gu Y.Q."/>
            <person name="Zhou H."/>
            <person name="Devos K.M."/>
            <person name="Bennetzen J.L."/>
            <person name="Unver T."/>
            <person name="Budak H."/>
            <person name="Gulick P.J."/>
            <person name="Galiba G."/>
            <person name="Kalapos B."/>
            <person name="Nelson D.R."/>
            <person name="Li P."/>
            <person name="You F.M."/>
            <person name="Luo M.C."/>
            <person name="Dvorak J."/>
        </authorList>
    </citation>
    <scope>NUCLEOTIDE SEQUENCE [LARGE SCALE GENOMIC DNA]</scope>
    <source>
        <strain evidence="2">cv. AL8/78</strain>
    </source>
</reference>
<organism evidence="2 3">
    <name type="scientific">Aegilops tauschii subsp. strangulata</name>
    <name type="common">Goatgrass</name>
    <dbReference type="NCBI Taxonomy" id="200361"/>
    <lineage>
        <taxon>Eukaryota</taxon>
        <taxon>Viridiplantae</taxon>
        <taxon>Streptophyta</taxon>
        <taxon>Embryophyta</taxon>
        <taxon>Tracheophyta</taxon>
        <taxon>Spermatophyta</taxon>
        <taxon>Magnoliopsida</taxon>
        <taxon>Liliopsida</taxon>
        <taxon>Poales</taxon>
        <taxon>Poaceae</taxon>
        <taxon>BOP clade</taxon>
        <taxon>Pooideae</taxon>
        <taxon>Triticodae</taxon>
        <taxon>Triticeae</taxon>
        <taxon>Triticinae</taxon>
        <taxon>Aegilops</taxon>
    </lineage>
</organism>
<dbReference type="Pfam" id="PF02721">
    <property type="entry name" value="DUF223"/>
    <property type="match status" value="1"/>
</dbReference>
<reference evidence="3" key="2">
    <citation type="journal article" date="2017" name="Nat. Plants">
        <title>The Aegilops tauschii genome reveals multiple impacts of transposons.</title>
        <authorList>
            <person name="Zhao G."/>
            <person name="Zou C."/>
            <person name="Li K."/>
            <person name="Wang K."/>
            <person name="Li T."/>
            <person name="Gao L."/>
            <person name="Zhang X."/>
            <person name="Wang H."/>
            <person name="Yang Z."/>
            <person name="Liu X."/>
            <person name="Jiang W."/>
            <person name="Mao L."/>
            <person name="Kong X."/>
            <person name="Jiao Y."/>
            <person name="Jia J."/>
        </authorList>
    </citation>
    <scope>NUCLEOTIDE SEQUENCE [LARGE SCALE GENOMIC DNA]</scope>
    <source>
        <strain evidence="3">cv. AL8/78</strain>
    </source>
</reference>
<evidence type="ECO:0000259" key="1">
    <source>
        <dbReference type="Pfam" id="PF02721"/>
    </source>
</evidence>
<feature type="domain" description="Replication protein A 70 kDa DNA-binding subunit B/D first OB fold" evidence="1">
    <location>
        <begin position="2"/>
        <end position="55"/>
    </location>
</feature>
<keyword evidence="3" id="KW-1185">Reference proteome</keyword>
<protein>
    <recommendedName>
        <fullName evidence="1">Replication protein A 70 kDa DNA-binding subunit B/D first OB fold domain-containing protein</fullName>
    </recommendedName>
</protein>
<dbReference type="InterPro" id="IPR012340">
    <property type="entry name" value="NA-bd_OB-fold"/>
</dbReference>